<organism evidence="2 3">
    <name type="scientific">Hydnum rufescens UP504</name>
    <dbReference type="NCBI Taxonomy" id="1448309"/>
    <lineage>
        <taxon>Eukaryota</taxon>
        <taxon>Fungi</taxon>
        <taxon>Dikarya</taxon>
        <taxon>Basidiomycota</taxon>
        <taxon>Agaricomycotina</taxon>
        <taxon>Agaricomycetes</taxon>
        <taxon>Cantharellales</taxon>
        <taxon>Hydnaceae</taxon>
        <taxon>Hydnum</taxon>
    </lineage>
</organism>
<reference evidence="2" key="1">
    <citation type="journal article" date="2020" name="Nat. Commun.">
        <title>Large-scale genome sequencing of mycorrhizal fungi provides insights into the early evolution of symbiotic traits.</title>
        <authorList>
            <person name="Miyauchi S."/>
            <person name="Kiss E."/>
            <person name="Kuo A."/>
            <person name="Drula E."/>
            <person name="Kohler A."/>
            <person name="Sanchez-Garcia M."/>
            <person name="Morin E."/>
            <person name="Andreopoulos B."/>
            <person name="Barry K.W."/>
            <person name="Bonito G."/>
            <person name="Buee M."/>
            <person name="Carver A."/>
            <person name="Chen C."/>
            <person name="Cichocki N."/>
            <person name="Clum A."/>
            <person name="Culley D."/>
            <person name="Crous P.W."/>
            <person name="Fauchery L."/>
            <person name="Girlanda M."/>
            <person name="Hayes R.D."/>
            <person name="Keri Z."/>
            <person name="LaButti K."/>
            <person name="Lipzen A."/>
            <person name="Lombard V."/>
            <person name="Magnuson J."/>
            <person name="Maillard F."/>
            <person name="Murat C."/>
            <person name="Nolan M."/>
            <person name="Ohm R.A."/>
            <person name="Pangilinan J."/>
            <person name="Pereira M.F."/>
            <person name="Perotto S."/>
            <person name="Peter M."/>
            <person name="Pfister S."/>
            <person name="Riley R."/>
            <person name="Sitrit Y."/>
            <person name="Stielow J.B."/>
            <person name="Szollosi G."/>
            <person name="Zifcakova L."/>
            <person name="Stursova M."/>
            <person name="Spatafora J.W."/>
            <person name="Tedersoo L."/>
            <person name="Vaario L.M."/>
            <person name="Yamada A."/>
            <person name="Yan M."/>
            <person name="Wang P."/>
            <person name="Xu J."/>
            <person name="Bruns T."/>
            <person name="Baldrian P."/>
            <person name="Vilgalys R."/>
            <person name="Dunand C."/>
            <person name="Henrissat B."/>
            <person name="Grigoriev I.V."/>
            <person name="Hibbett D."/>
            <person name="Nagy L.G."/>
            <person name="Martin F.M."/>
        </authorList>
    </citation>
    <scope>NUCLEOTIDE SEQUENCE</scope>
    <source>
        <strain evidence="2">UP504</strain>
    </source>
</reference>
<sequence>VIPVLSLEGPIYCEAHEGSYTTKHFKKFVQHLLDEMNPYPEPNSVIILDSCMIHKSHSICRMVE</sequence>
<accession>A0A9P6ARF8</accession>
<feature type="domain" description="Tc1-like transposase DDE" evidence="1">
    <location>
        <begin position="4"/>
        <end position="64"/>
    </location>
</feature>
<evidence type="ECO:0000313" key="3">
    <source>
        <dbReference type="Proteomes" id="UP000886523"/>
    </source>
</evidence>
<protein>
    <recommendedName>
        <fullName evidence="1">Tc1-like transposase DDE domain-containing protein</fullName>
    </recommendedName>
</protein>
<feature type="non-terminal residue" evidence="2">
    <location>
        <position position="64"/>
    </location>
</feature>
<proteinExistence type="predicted"/>
<evidence type="ECO:0000313" key="2">
    <source>
        <dbReference type="EMBL" id="KAF9510317.1"/>
    </source>
</evidence>
<dbReference type="InterPro" id="IPR038717">
    <property type="entry name" value="Tc1-like_DDE_dom"/>
</dbReference>
<gene>
    <name evidence="2" type="ORF">BS47DRAFT_1283668</name>
</gene>
<dbReference type="Proteomes" id="UP000886523">
    <property type="component" value="Unassembled WGS sequence"/>
</dbReference>
<keyword evidence="3" id="KW-1185">Reference proteome</keyword>
<dbReference type="AlphaFoldDB" id="A0A9P6ARF8"/>
<evidence type="ECO:0000259" key="1">
    <source>
        <dbReference type="Pfam" id="PF13358"/>
    </source>
</evidence>
<dbReference type="EMBL" id="MU129018">
    <property type="protein sequence ID" value="KAF9510317.1"/>
    <property type="molecule type" value="Genomic_DNA"/>
</dbReference>
<comment type="caution">
    <text evidence="2">The sequence shown here is derived from an EMBL/GenBank/DDBJ whole genome shotgun (WGS) entry which is preliminary data.</text>
</comment>
<dbReference type="Pfam" id="PF13358">
    <property type="entry name" value="DDE_3"/>
    <property type="match status" value="1"/>
</dbReference>
<dbReference type="OrthoDB" id="2142724at2759"/>
<feature type="non-terminal residue" evidence="2">
    <location>
        <position position="1"/>
    </location>
</feature>
<name>A0A9P6ARF8_9AGAM</name>